<organism evidence="13">
    <name type="scientific">Diabrotica virgifera virgifera</name>
    <name type="common">western corn rootworm</name>
    <dbReference type="NCBI Taxonomy" id="50390"/>
    <lineage>
        <taxon>Eukaryota</taxon>
        <taxon>Metazoa</taxon>
        <taxon>Ecdysozoa</taxon>
        <taxon>Arthropoda</taxon>
        <taxon>Hexapoda</taxon>
        <taxon>Insecta</taxon>
        <taxon>Pterygota</taxon>
        <taxon>Neoptera</taxon>
        <taxon>Endopterygota</taxon>
        <taxon>Coleoptera</taxon>
        <taxon>Polyphaga</taxon>
        <taxon>Cucujiformia</taxon>
        <taxon>Chrysomeloidea</taxon>
        <taxon>Chrysomelidae</taxon>
        <taxon>Galerucinae</taxon>
        <taxon>Diabroticina</taxon>
        <taxon>Diabroticites</taxon>
        <taxon>Diabrotica</taxon>
    </lineage>
</organism>
<dbReference type="GO" id="GO:0005667">
    <property type="term" value="C:transcription regulator complex"/>
    <property type="evidence" value="ECO:0007669"/>
    <property type="project" value="TreeGrafter"/>
</dbReference>
<keyword evidence="4" id="KW-0677">Repeat</keyword>
<evidence type="ECO:0000256" key="6">
    <source>
        <dbReference type="ARBA" id="ARBA00022833"/>
    </source>
</evidence>
<dbReference type="GO" id="GO:0008270">
    <property type="term" value="F:zinc ion binding"/>
    <property type="evidence" value="ECO:0007669"/>
    <property type="project" value="UniProtKB-KW"/>
</dbReference>
<dbReference type="GO" id="GO:0045892">
    <property type="term" value="P:negative regulation of DNA-templated transcription"/>
    <property type="evidence" value="ECO:0007669"/>
    <property type="project" value="UniProtKB-ARBA"/>
</dbReference>
<dbReference type="PANTHER" id="PTHR14003:SF23">
    <property type="entry name" value="ZINC FINGER PROTEIN 143"/>
    <property type="match status" value="1"/>
</dbReference>
<dbReference type="FunFam" id="3.30.160.60:FF:000774">
    <property type="entry name" value="Zinc finger protein"/>
    <property type="match status" value="1"/>
</dbReference>
<dbReference type="GO" id="GO:0000785">
    <property type="term" value="C:chromatin"/>
    <property type="evidence" value="ECO:0007669"/>
    <property type="project" value="TreeGrafter"/>
</dbReference>
<reference evidence="13" key="1">
    <citation type="submission" date="2025-08" db="UniProtKB">
        <authorList>
            <consortium name="RefSeq"/>
        </authorList>
    </citation>
    <scope>IDENTIFICATION</scope>
    <source>
        <tissue evidence="13">Whole insect</tissue>
    </source>
</reference>
<dbReference type="FunFam" id="3.30.160.60:FF:002239">
    <property type="entry name" value="Zinc finger protein 226"/>
    <property type="match status" value="1"/>
</dbReference>
<dbReference type="Pfam" id="PF00096">
    <property type="entry name" value="zf-C2H2"/>
    <property type="match status" value="5"/>
</dbReference>
<comment type="subcellular location">
    <subcellularLocation>
        <location evidence="1">Nucleus</location>
    </subcellularLocation>
</comment>
<evidence type="ECO:0000256" key="10">
    <source>
        <dbReference type="ARBA" id="ARBA00023242"/>
    </source>
</evidence>
<protein>
    <submittedName>
        <fullName evidence="13">Zinc finger protein 235-like</fullName>
    </submittedName>
</protein>
<dbReference type="Gene3D" id="3.30.160.60">
    <property type="entry name" value="Classic Zinc Finger"/>
    <property type="match status" value="6"/>
</dbReference>
<evidence type="ECO:0000256" key="3">
    <source>
        <dbReference type="ARBA" id="ARBA00022723"/>
    </source>
</evidence>
<comment type="similarity">
    <text evidence="2">Belongs to the krueppel C2H2-type zinc-finger protein family.</text>
</comment>
<evidence type="ECO:0000256" key="4">
    <source>
        <dbReference type="ARBA" id="ARBA00022737"/>
    </source>
</evidence>
<accession>A0A6P7H2Y7</accession>
<evidence type="ECO:0000256" key="8">
    <source>
        <dbReference type="ARBA" id="ARBA00023125"/>
    </source>
</evidence>
<keyword evidence="8" id="KW-0238">DNA-binding</keyword>
<feature type="domain" description="C2H2-type" evidence="12">
    <location>
        <begin position="154"/>
        <end position="181"/>
    </location>
</feature>
<dbReference type="PROSITE" id="PS50157">
    <property type="entry name" value="ZINC_FINGER_C2H2_2"/>
    <property type="match status" value="5"/>
</dbReference>
<evidence type="ECO:0000313" key="13">
    <source>
        <dbReference type="RefSeq" id="XP_028150390.1"/>
    </source>
</evidence>
<dbReference type="FunFam" id="3.30.160.60:FF:001480">
    <property type="entry name" value="Si:cabz01071911.3"/>
    <property type="match status" value="1"/>
</dbReference>
<evidence type="ECO:0000256" key="5">
    <source>
        <dbReference type="ARBA" id="ARBA00022771"/>
    </source>
</evidence>
<dbReference type="GO" id="GO:0000978">
    <property type="term" value="F:RNA polymerase II cis-regulatory region sequence-specific DNA binding"/>
    <property type="evidence" value="ECO:0007669"/>
    <property type="project" value="TreeGrafter"/>
</dbReference>
<evidence type="ECO:0000256" key="2">
    <source>
        <dbReference type="ARBA" id="ARBA00006991"/>
    </source>
</evidence>
<dbReference type="SMART" id="SM00355">
    <property type="entry name" value="ZnF_C2H2"/>
    <property type="match status" value="5"/>
</dbReference>
<dbReference type="AlphaFoldDB" id="A0A6P7H2Y7"/>
<dbReference type="InParanoid" id="A0A6P7H2Y7"/>
<feature type="domain" description="C2H2-type" evidence="12">
    <location>
        <begin position="210"/>
        <end position="237"/>
    </location>
</feature>
<dbReference type="FunFam" id="3.30.160.60:FF:000733">
    <property type="entry name" value="Zinc finger protein 236 variant"/>
    <property type="match status" value="1"/>
</dbReference>
<keyword evidence="9" id="KW-0804">Transcription</keyword>
<proteinExistence type="inferred from homology"/>
<feature type="domain" description="C2H2-type" evidence="12">
    <location>
        <begin position="182"/>
        <end position="209"/>
    </location>
</feature>
<sequence>MDVKQEVTEETCKVKVEIYNNEVDDGFLDSCKIEIQEEPKKESIHDTFVYSDSQEFPTKIEVDPDESQLRPAEEIDEKGYLQDEDKMEIGGKLIKDLSYEGNDTSRQTEEKTLNKNMKVVTGRRPNKCEICSKQFSQRHHLKRHLRVHTGEKRYKCDICFKQFSQGSTLKTHLRVHTGEKPYKCEICYKQFTKASNLKEHLRVHTGDKPHKCGICFKRFSRAGNLKAHLEVHTGIKNYKCEICFKQFSQASDLKRHLRVHTGEKPYRCEICFKQFSQNGVNDMKLQNSKNQEVDILNQVFERQKRMSNLIIHNLAESGDRRNAAYDDLANVTSIFKDITQEDECTKFGITSL</sequence>
<dbReference type="RefSeq" id="XP_028150390.1">
    <property type="nucleotide sequence ID" value="XM_028294589.1"/>
</dbReference>
<evidence type="ECO:0000259" key="12">
    <source>
        <dbReference type="PROSITE" id="PS50157"/>
    </source>
</evidence>
<dbReference type="InterPro" id="IPR013087">
    <property type="entry name" value="Znf_C2H2_type"/>
</dbReference>
<dbReference type="FunFam" id="3.30.160.60:FF:000446">
    <property type="entry name" value="Zinc finger protein"/>
    <property type="match status" value="1"/>
</dbReference>
<evidence type="ECO:0000256" key="7">
    <source>
        <dbReference type="ARBA" id="ARBA00023015"/>
    </source>
</evidence>
<dbReference type="GO" id="GO:0031519">
    <property type="term" value="C:PcG protein complex"/>
    <property type="evidence" value="ECO:0007669"/>
    <property type="project" value="TreeGrafter"/>
</dbReference>
<name>A0A6P7H2Y7_DIAVI</name>
<dbReference type="InterPro" id="IPR036236">
    <property type="entry name" value="Znf_C2H2_sf"/>
</dbReference>
<dbReference type="SUPFAM" id="SSF57667">
    <property type="entry name" value="beta-beta-alpha zinc fingers"/>
    <property type="match status" value="3"/>
</dbReference>
<keyword evidence="10" id="KW-0539">Nucleus</keyword>
<evidence type="ECO:0000256" key="9">
    <source>
        <dbReference type="ARBA" id="ARBA00023163"/>
    </source>
</evidence>
<evidence type="ECO:0000256" key="11">
    <source>
        <dbReference type="PROSITE-ProRule" id="PRU00042"/>
    </source>
</evidence>
<dbReference type="PROSITE" id="PS00028">
    <property type="entry name" value="ZINC_FINGER_C2H2_1"/>
    <property type="match status" value="5"/>
</dbReference>
<keyword evidence="6" id="KW-0862">Zinc</keyword>
<dbReference type="PANTHER" id="PTHR14003">
    <property type="entry name" value="TRANSCRIPTIONAL REPRESSOR PROTEIN YY"/>
    <property type="match status" value="1"/>
</dbReference>
<dbReference type="FunFam" id="3.30.160.60:FF:001177">
    <property type="entry name" value="Zinc finger protein 33A"/>
    <property type="match status" value="1"/>
</dbReference>
<evidence type="ECO:0000256" key="1">
    <source>
        <dbReference type="ARBA" id="ARBA00004123"/>
    </source>
</evidence>
<keyword evidence="7" id="KW-0805">Transcription regulation</keyword>
<feature type="domain" description="C2H2-type" evidence="12">
    <location>
        <begin position="238"/>
        <end position="265"/>
    </location>
</feature>
<keyword evidence="3" id="KW-0479">Metal-binding</keyword>
<dbReference type="GO" id="GO:0000981">
    <property type="term" value="F:DNA-binding transcription factor activity, RNA polymerase II-specific"/>
    <property type="evidence" value="ECO:0007669"/>
    <property type="project" value="TreeGrafter"/>
</dbReference>
<gene>
    <name evidence="13" type="primary">LOC114343749</name>
</gene>
<keyword evidence="5 11" id="KW-0863">Zinc-finger</keyword>
<feature type="domain" description="C2H2-type" evidence="12">
    <location>
        <begin position="126"/>
        <end position="153"/>
    </location>
</feature>